<sequence length="866" mass="97142">MIHSFVGELGHLMIIIAFVSAILSAIAYRFTATETDIEEKLRWKKLARATFYIHGISIFTTVCTLFFMIFNHYYEYHYVWSHSSNNLPAYYIVSSFWEGQEGSFLVWTFWHVLIALFLIKKSGEWEFNVMFIIAAVQAFLVSMVLGITIFGSKIGSSPFILLRDAIEAPVFSSNPNFIPEDGTGLNPLLQNIWMVIHPPTLFMGFALTLVPFAFVIAALIQRDYQGWIKASMGWVITAISVLGIGIMMGAYWAYETLNFGGYWNWDPVENAVYVPWLILVSGLHLMVIQHKSFAALKSAMGLILGAFILILYSTFLTRSGVLGEASVHSFTDLGLSGQLLLYLVFFSAIAFVLFVYRMKDMPSDKKEASAYSSEFWIFIGATILALMSFQVIVPTSYPAFNALLSNIGIASNLAPPADAVEFYTKFQLWFAVGLALVSGTAQFFFWKRIDKKNVFTILTTPYIITLVITATLILMGNVHQPTYIILLTASIFSLVANLIVIIQFTKLKISISGGAVTHIGIALMLIGILSSSGFEEIISLNISGKIYNSEFPEEMNKENVLLFRGHPKRMGQYHLTYKGPRYTSKEIPGYFNKESVKQLANDPYRAVVVEDIVKDGKTLAEVGDEIQIYNENVYYEIEYVSDQGKSFSLFPRVQDNEAMGPIPSPDIKSFWNKDMYTHITNLAVSDDEIEWSKQDPLKMSLGDTVFLNDYVVVFDGVKPLEKAPGYVIKEGDVALQANLRVLLGANNSIDLKPSYILTQVKRMGIDGLVNDWEAGLLPSINRELGLRLTLQEILPKENAFIFSAETAQKDWVIMKAVEKPFISILWIGTILLGIGTGIAATRRFKEHKKSSTKKTTDTSKKEELTV</sequence>
<dbReference type="GO" id="GO:0017004">
    <property type="term" value="P:cytochrome complex assembly"/>
    <property type="evidence" value="ECO:0007669"/>
    <property type="project" value="UniProtKB-KW"/>
</dbReference>
<feature type="transmembrane region" description="Helical" evidence="4">
    <location>
        <begin position="51"/>
        <end position="74"/>
    </location>
</feature>
<keyword evidence="4" id="KW-1133">Transmembrane helix</keyword>
<feature type="transmembrane region" description="Helical" evidence="4">
    <location>
        <begin position="102"/>
        <end position="119"/>
    </location>
</feature>
<dbReference type="STRING" id="915059.NH26_09340"/>
<dbReference type="GO" id="GO:0016020">
    <property type="term" value="C:membrane"/>
    <property type="evidence" value="ECO:0007669"/>
    <property type="project" value="InterPro"/>
</dbReference>
<dbReference type="AlphaFoldDB" id="A0A1S1YZV1"/>
<feature type="transmembrane region" description="Helical" evidence="4">
    <location>
        <begin position="509"/>
        <end position="529"/>
    </location>
</feature>
<feature type="domain" description="Cytochrome c assembly protein" evidence="5">
    <location>
        <begin position="102"/>
        <end position="319"/>
    </location>
</feature>
<name>A0A1S1YZV1_FLAPC</name>
<dbReference type="PRINTS" id="PR01410">
    <property type="entry name" value="CCBIOGENESIS"/>
</dbReference>
<comment type="caution">
    <text evidence="7">The sequence shown here is derived from an EMBL/GenBank/DDBJ whole genome shotgun (WGS) entry which is preliminary data.</text>
</comment>
<feature type="transmembrane region" description="Helical" evidence="4">
    <location>
        <begin position="201"/>
        <end position="220"/>
    </location>
</feature>
<organism evidence="7 8">
    <name type="scientific">Flammeovirga pacifica</name>
    <dbReference type="NCBI Taxonomy" id="915059"/>
    <lineage>
        <taxon>Bacteria</taxon>
        <taxon>Pseudomonadati</taxon>
        <taxon>Bacteroidota</taxon>
        <taxon>Cytophagia</taxon>
        <taxon>Cytophagales</taxon>
        <taxon>Flammeovirgaceae</taxon>
        <taxon>Flammeovirga</taxon>
    </lineage>
</organism>
<evidence type="ECO:0000256" key="1">
    <source>
        <dbReference type="ARBA" id="ARBA00009186"/>
    </source>
</evidence>
<dbReference type="Proteomes" id="UP000179797">
    <property type="component" value="Unassembled WGS sequence"/>
</dbReference>
<accession>A0A1S1YZV1</accession>
<protein>
    <submittedName>
        <fullName evidence="7">Cytochrome C biogenesis protein</fullName>
    </submittedName>
</protein>
<feature type="transmembrane region" description="Helical" evidence="4">
    <location>
        <begin position="821"/>
        <end position="840"/>
    </location>
</feature>
<dbReference type="InterPro" id="IPR003567">
    <property type="entry name" value="Cyt_c_biogenesis"/>
</dbReference>
<feature type="transmembrane region" description="Helical" evidence="4">
    <location>
        <begin position="335"/>
        <end position="355"/>
    </location>
</feature>
<evidence type="ECO:0000256" key="4">
    <source>
        <dbReference type="SAM" id="Phobius"/>
    </source>
</evidence>
<dbReference type="InterPro" id="IPR002541">
    <property type="entry name" value="Cyt_c_assembly"/>
</dbReference>
<dbReference type="Pfam" id="PF01578">
    <property type="entry name" value="Cytochrom_C_asm"/>
    <property type="match status" value="1"/>
</dbReference>
<feature type="domain" description="Cytochrome c-type biogenesis protein CcmF C-terminal" evidence="6">
    <location>
        <begin position="340"/>
        <end position="536"/>
    </location>
</feature>
<feature type="transmembrane region" description="Helical" evidence="4">
    <location>
        <begin position="232"/>
        <end position="252"/>
    </location>
</feature>
<dbReference type="EMBL" id="JRYR02000001">
    <property type="protein sequence ID" value="OHX66546.1"/>
    <property type="molecule type" value="Genomic_DNA"/>
</dbReference>
<evidence type="ECO:0000313" key="8">
    <source>
        <dbReference type="Proteomes" id="UP000179797"/>
    </source>
</evidence>
<dbReference type="GO" id="GO:0020037">
    <property type="term" value="F:heme binding"/>
    <property type="evidence" value="ECO:0007669"/>
    <property type="project" value="InterPro"/>
</dbReference>
<feature type="transmembrane region" description="Helical" evidence="4">
    <location>
        <begin position="272"/>
        <end position="288"/>
    </location>
</feature>
<evidence type="ECO:0000313" key="7">
    <source>
        <dbReference type="EMBL" id="OHX66546.1"/>
    </source>
</evidence>
<keyword evidence="2" id="KW-0201">Cytochrome c-type biogenesis</keyword>
<feature type="compositionally biased region" description="Basic and acidic residues" evidence="3">
    <location>
        <begin position="854"/>
        <end position="866"/>
    </location>
</feature>
<dbReference type="PANTHER" id="PTHR43653">
    <property type="entry name" value="CYTOCHROME C ASSEMBLY PROTEIN-RELATED"/>
    <property type="match status" value="1"/>
</dbReference>
<feature type="transmembrane region" description="Helical" evidence="4">
    <location>
        <begin position="426"/>
        <end position="446"/>
    </location>
</feature>
<feature type="transmembrane region" description="Helical" evidence="4">
    <location>
        <begin position="295"/>
        <end position="315"/>
    </location>
</feature>
<keyword evidence="4" id="KW-0812">Transmembrane</keyword>
<dbReference type="PANTHER" id="PTHR43653:SF1">
    <property type="entry name" value="CYTOCHROME C-TYPE BIOGENESIS PROTEIN CCMF"/>
    <property type="match status" value="1"/>
</dbReference>
<dbReference type="Pfam" id="PF16327">
    <property type="entry name" value="CcmF_C"/>
    <property type="match status" value="1"/>
</dbReference>
<comment type="similarity">
    <text evidence="1">Belongs to the CcmF/CycK/Ccl1/NrfE/CcsA family.</text>
</comment>
<feature type="transmembrane region" description="Helical" evidence="4">
    <location>
        <begin position="482"/>
        <end position="502"/>
    </location>
</feature>
<feature type="transmembrane region" description="Helical" evidence="4">
    <location>
        <begin position="375"/>
        <end position="393"/>
    </location>
</feature>
<evidence type="ECO:0000259" key="6">
    <source>
        <dbReference type="Pfam" id="PF16327"/>
    </source>
</evidence>
<evidence type="ECO:0000259" key="5">
    <source>
        <dbReference type="Pfam" id="PF01578"/>
    </source>
</evidence>
<feature type="transmembrane region" description="Helical" evidence="4">
    <location>
        <begin position="131"/>
        <end position="151"/>
    </location>
</feature>
<feature type="region of interest" description="Disordered" evidence="3">
    <location>
        <begin position="845"/>
        <end position="866"/>
    </location>
</feature>
<reference evidence="7 8" key="1">
    <citation type="journal article" date="2012" name="Int. J. Syst. Evol. Microbiol.">
        <title>Flammeovirga pacifica sp. nov., isolated from deep-sea sediment.</title>
        <authorList>
            <person name="Xu H."/>
            <person name="Fu Y."/>
            <person name="Yang N."/>
            <person name="Ding Z."/>
            <person name="Lai Q."/>
            <person name="Zeng R."/>
        </authorList>
    </citation>
    <scope>NUCLEOTIDE SEQUENCE [LARGE SCALE GENOMIC DNA]</scope>
    <source>
        <strain evidence="8">DSM 24597 / LMG 26175 / WPAGA1</strain>
    </source>
</reference>
<dbReference type="OrthoDB" id="9761451at2"/>
<evidence type="ECO:0000256" key="3">
    <source>
        <dbReference type="SAM" id="MobiDB-lite"/>
    </source>
</evidence>
<proteinExistence type="inferred from homology"/>
<keyword evidence="8" id="KW-1185">Reference proteome</keyword>
<evidence type="ECO:0000256" key="2">
    <source>
        <dbReference type="ARBA" id="ARBA00022748"/>
    </source>
</evidence>
<keyword evidence="4" id="KW-0472">Membrane</keyword>
<dbReference type="RefSeq" id="WP_044221435.1">
    <property type="nucleotide sequence ID" value="NZ_JRYR02000001.1"/>
</dbReference>
<feature type="transmembrane region" description="Helical" evidence="4">
    <location>
        <begin position="12"/>
        <end position="30"/>
    </location>
</feature>
<dbReference type="GO" id="GO:0015232">
    <property type="term" value="F:heme transmembrane transporter activity"/>
    <property type="evidence" value="ECO:0007669"/>
    <property type="project" value="InterPro"/>
</dbReference>
<dbReference type="InterPro" id="IPR032523">
    <property type="entry name" value="CcmF_C"/>
</dbReference>
<feature type="transmembrane region" description="Helical" evidence="4">
    <location>
        <begin position="453"/>
        <end position="476"/>
    </location>
</feature>
<gene>
    <name evidence="7" type="ORF">NH26_09340</name>
</gene>